<evidence type="ECO:0000313" key="3">
    <source>
        <dbReference type="Proteomes" id="UP000030377"/>
    </source>
</evidence>
<dbReference type="AlphaFoldDB" id="A0A0A3Z783"/>
<dbReference type="SUPFAM" id="SSF47413">
    <property type="entry name" value="lambda repressor-like DNA-binding domains"/>
    <property type="match status" value="1"/>
</dbReference>
<reference evidence="2 3" key="1">
    <citation type="submission" date="2014-09" db="EMBL/GenBank/DDBJ databases">
        <title>Draft genome of Bradyrhizobium japonicum Is-34.</title>
        <authorList>
            <person name="Tsurumaru H."/>
            <person name="Yamakawa T."/>
            <person name="Hashimoto S."/>
            <person name="Okizaki K."/>
            <person name="Kanesaki Y."/>
            <person name="Yoshikawa H."/>
            <person name="Yajima S."/>
        </authorList>
    </citation>
    <scope>NUCLEOTIDE SEQUENCE [LARGE SCALE GENOMIC DNA]</scope>
    <source>
        <strain evidence="2 3">Is-34</strain>
    </source>
</reference>
<dbReference type="Gene3D" id="1.10.260.40">
    <property type="entry name" value="lambda repressor-like DNA-binding domains"/>
    <property type="match status" value="1"/>
</dbReference>
<gene>
    <name evidence="2" type="ORF">MA20_03325</name>
</gene>
<comment type="caution">
    <text evidence="2">The sequence shown here is derived from an EMBL/GenBank/DDBJ whole genome shotgun (WGS) entry which is preliminary data.</text>
</comment>
<dbReference type="InterPro" id="IPR001387">
    <property type="entry name" value="Cro/C1-type_HTH"/>
</dbReference>
<name>A0A0A3Z783_BRAJP</name>
<evidence type="ECO:0000259" key="1">
    <source>
        <dbReference type="PROSITE" id="PS50943"/>
    </source>
</evidence>
<feature type="domain" description="HTH cro/C1-type" evidence="1">
    <location>
        <begin position="2"/>
        <end position="32"/>
    </location>
</feature>
<dbReference type="PROSITE" id="PS50943">
    <property type="entry name" value="HTH_CROC1"/>
    <property type="match status" value="1"/>
</dbReference>
<dbReference type="RefSeq" id="WP_039146971.1">
    <property type="nucleotide sequence ID" value="NZ_CP126010.1"/>
</dbReference>
<proteinExistence type="predicted"/>
<dbReference type="GO" id="GO:0003677">
    <property type="term" value="F:DNA binding"/>
    <property type="evidence" value="ECO:0007669"/>
    <property type="project" value="InterPro"/>
</dbReference>
<sequence length="77" mass="8813">MIRAARALLGIEQVEVAEKARLTQRTISKAEREVGSHRDPRRRKVLQTLRGVFENEGVEFIFPSEITGEGVRLRVVR</sequence>
<dbReference type="Proteomes" id="UP000030377">
    <property type="component" value="Unassembled WGS sequence"/>
</dbReference>
<dbReference type="Pfam" id="PF01381">
    <property type="entry name" value="HTH_3"/>
    <property type="match status" value="1"/>
</dbReference>
<dbReference type="InterPro" id="IPR010982">
    <property type="entry name" value="Lambda_DNA-bd_dom_sf"/>
</dbReference>
<evidence type="ECO:0000313" key="2">
    <source>
        <dbReference type="EMBL" id="KGT81758.1"/>
    </source>
</evidence>
<accession>A0A0A3Z783</accession>
<protein>
    <recommendedName>
        <fullName evidence="1">HTH cro/C1-type domain-containing protein</fullName>
    </recommendedName>
</protein>
<organism evidence="2 3">
    <name type="scientific">Bradyrhizobium japonicum</name>
    <dbReference type="NCBI Taxonomy" id="375"/>
    <lineage>
        <taxon>Bacteria</taxon>
        <taxon>Pseudomonadati</taxon>
        <taxon>Pseudomonadota</taxon>
        <taxon>Alphaproteobacteria</taxon>
        <taxon>Hyphomicrobiales</taxon>
        <taxon>Nitrobacteraceae</taxon>
        <taxon>Bradyrhizobium</taxon>
    </lineage>
</organism>
<dbReference type="EMBL" id="JRPN01000001">
    <property type="protein sequence ID" value="KGT81758.1"/>
    <property type="molecule type" value="Genomic_DNA"/>
</dbReference>